<dbReference type="EMBL" id="CAFZ01000013">
    <property type="protein sequence ID" value="CCA67401.1"/>
    <property type="molecule type" value="Genomic_DNA"/>
</dbReference>
<proteinExistence type="predicted"/>
<dbReference type="HOGENOM" id="CLU_080764_0_0_1"/>
<comment type="caution">
    <text evidence="1">The sequence shown here is derived from an EMBL/GenBank/DDBJ whole genome shotgun (WGS) entry which is preliminary data.</text>
</comment>
<protein>
    <submittedName>
        <fullName evidence="1">Uncharacterized protein</fullName>
    </submittedName>
</protein>
<name>G4T7V0_SERID</name>
<dbReference type="OrthoDB" id="5397701at2759"/>
<dbReference type="InParanoid" id="G4T7V0"/>
<dbReference type="AlphaFoldDB" id="G4T7V0"/>
<dbReference type="PANTHER" id="PTHR37331">
    <property type="entry name" value="YALI0F11671P"/>
    <property type="match status" value="1"/>
</dbReference>
<dbReference type="Proteomes" id="UP000007148">
    <property type="component" value="Unassembled WGS sequence"/>
</dbReference>
<sequence>MIPRSRSTVIFQSLLSTSRTARRVPLSSTLRRANSTRPTSQPPLEELYYHLVPAPENLVHWSKKVFAVSFLPRPPSSVDGSKTILGVIPAIEATENGEGQESAVDQGQGKGQEPGLNDFKTNLGFLELMHDTIKKTLQDGGDEFVNAEAVNRKSGWMHIHDMRNVPALGRIGNPDDIIASVMVMAETYSKMPTYRLFTTDGPPKLTEGLARRLEEALQKAQAEEESSSTS</sequence>
<dbReference type="STRING" id="1109443.G4T7V0"/>
<gene>
    <name evidence="1" type="ORF">PIIN_01232</name>
</gene>
<dbReference type="PANTHER" id="PTHR37331:SF1">
    <property type="entry name" value="YALI0F11671P"/>
    <property type="match status" value="1"/>
</dbReference>
<evidence type="ECO:0000313" key="2">
    <source>
        <dbReference type="Proteomes" id="UP000007148"/>
    </source>
</evidence>
<reference evidence="1 2" key="1">
    <citation type="journal article" date="2011" name="PLoS Pathog.">
        <title>Endophytic Life Strategies Decoded by Genome and Transcriptome Analyses of the Mutualistic Root Symbiont Piriformospora indica.</title>
        <authorList>
            <person name="Zuccaro A."/>
            <person name="Lahrmann U."/>
            <person name="Guldener U."/>
            <person name="Langen G."/>
            <person name="Pfiffi S."/>
            <person name="Biedenkopf D."/>
            <person name="Wong P."/>
            <person name="Samans B."/>
            <person name="Grimm C."/>
            <person name="Basiewicz M."/>
            <person name="Murat C."/>
            <person name="Martin F."/>
            <person name="Kogel K.H."/>
        </authorList>
    </citation>
    <scope>NUCLEOTIDE SEQUENCE [LARGE SCALE GENOMIC DNA]</scope>
    <source>
        <strain evidence="1 2">DSM 11827</strain>
    </source>
</reference>
<dbReference type="OMA" id="MPGRIAT"/>
<evidence type="ECO:0000313" key="1">
    <source>
        <dbReference type="EMBL" id="CCA67401.1"/>
    </source>
</evidence>
<keyword evidence="2" id="KW-1185">Reference proteome</keyword>
<accession>G4T7V0</accession>
<organism evidence="1 2">
    <name type="scientific">Serendipita indica (strain DSM 11827)</name>
    <name type="common">Root endophyte fungus</name>
    <name type="synonym">Piriformospora indica</name>
    <dbReference type="NCBI Taxonomy" id="1109443"/>
    <lineage>
        <taxon>Eukaryota</taxon>
        <taxon>Fungi</taxon>
        <taxon>Dikarya</taxon>
        <taxon>Basidiomycota</taxon>
        <taxon>Agaricomycotina</taxon>
        <taxon>Agaricomycetes</taxon>
        <taxon>Sebacinales</taxon>
        <taxon>Serendipitaceae</taxon>
        <taxon>Serendipita</taxon>
    </lineage>
</organism>
<dbReference type="eggNOG" id="ENOG502S4BI">
    <property type="taxonomic scope" value="Eukaryota"/>
</dbReference>